<dbReference type="STRING" id="471853.Bcav_3443"/>
<evidence type="ECO:0000259" key="4">
    <source>
        <dbReference type="Pfam" id="PF01557"/>
    </source>
</evidence>
<dbReference type="KEGG" id="bcv:Bcav_3443"/>
<organism evidence="5 6">
    <name type="scientific">Beutenbergia cavernae (strain ATCC BAA-8 / DSM 12333 / CCUG 43141 / JCM 11478 / NBRC 16432 / NCIMB 13614 / HKI 0122)</name>
    <dbReference type="NCBI Taxonomy" id="471853"/>
    <lineage>
        <taxon>Bacteria</taxon>
        <taxon>Bacillati</taxon>
        <taxon>Actinomycetota</taxon>
        <taxon>Actinomycetes</taxon>
        <taxon>Micrococcales</taxon>
        <taxon>Beutenbergiaceae</taxon>
        <taxon>Beutenbergia</taxon>
    </lineage>
</organism>
<evidence type="ECO:0000256" key="3">
    <source>
        <dbReference type="SAM" id="MobiDB-lite"/>
    </source>
</evidence>
<dbReference type="Gene3D" id="3.90.850.10">
    <property type="entry name" value="Fumarylacetoacetase-like, C-terminal domain"/>
    <property type="match status" value="2"/>
</dbReference>
<dbReference type="PANTHER" id="PTHR42796">
    <property type="entry name" value="FUMARYLACETOACETATE HYDROLASE DOMAIN-CONTAINING PROTEIN 2A-RELATED"/>
    <property type="match status" value="1"/>
</dbReference>
<keyword evidence="2" id="KW-0479">Metal-binding</keyword>
<dbReference type="InterPro" id="IPR036663">
    <property type="entry name" value="Fumarylacetoacetase_C_sf"/>
</dbReference>
<dbReference type="GO" id="GO:0016787">
    <property type="term" value="F:hydrolase activity"/>
    <property type="evidence" value="ECO:0007669"/>
    <property type="project" value="UniProtKB-KW"/>
</dbReference>
<feature type="domain" description="Fumarylacetoacetase-like C-terminal" evidence="4">
    <location>
        <begin position="141"/>
        <end position="347"/>
    </location>
</feature>
<dbReference type="PANTHER" id="PTHR42796:SF4">
    <property type="entry name" value="FUMARYLACETOACETATE HYDROLASE DOMAIN-CONTAINING PROTEIN 2A"/>
    <property type="match status" value="1"/>
</dbReference>
<gene>
    <name evidence="5" type="ordered locus">Bcav_3443</name>
</gene>
<dbReference type="AlphaFoldDB" id="C5C260"/>
<dbReference type="RefSeq" id="WP_015883922.1">
    <property type="nucleotide sequence ID" value="NC_012669.1"/>
</dbReference>
<feature type="domain" description="Fumarylacetoacetase-like C-terminal" evidence="4">
    <location>
        <begin position="412"/>
        <end position="601"/>
    </location>
</feature>
<dbReference type="eggNOG" id="COG0179">
    <property type="taxonomic scope" value="Bacteria"/>
</dbReference>
<dbReference type="GO" id="GO:0046872">
    <property type="term" value="F:metal ion binding"/>
    <property type="evidence" value="ECO:0007669"/>
    <property type="project" value="UniProtKB-KW"/>
</dbReference>
<name>C5C260_BEUC1</name>
<sequence>MRLASYVVSGREEWGVVLDDAGTRWVVNPARAAAFLDAYAAIGSSFPVGARPVPPGGAWPATLVELLALEDAGMTALGRLAADVERFIARVDATLLLRAGHRLDDVELLAPIPRPRLYWGLVTNSPSFVRSKPGIGVLNLFPLAHQRPQGAAIGHGAAITVPADDDVPRLAYNVELAVVIGKQGRYIPLERAMEHVAGYTVVNDVSSTYYYDIVPGNDGVGYGLPPGYDDWLYQATASWGGKKADTLAPMGPYLVTRESVSDPYDLLMYTRQSGLARDRAHSGATLMGIERVIQWYSSFATLYPGDVIHLGTMGVDGLPVHPDDVADPGLRLEVEVEGVGALANPVRVGQRSEDDGGGGRQGVDPHPSYAVRQVVESGEVLMSPDEWSASGVRHLWTSFGNHEESERLDGLPRLEVPRFLNGPSSALGTSGADVEIPPRATDLVVGVELAFVVRALTSRASDASGVLLGFTPLISLCDQSFAEAVAEPARVGERGIPAVYGRWADGFNVVLPAPTPLGGDWRGRSMTLRVGDRTVTSSTSDYVAGPDELVRTISARITLFPGDVVTLGATSARIRVTRGEYEAGLVVTASIDGVGDVEARLAP</sequence>
<dbReference type="EMBL" id="CP001618">
    <property type="protein sequence ID" value="ACQ81685.1"/>
    <property type="molecule type" value="Genomic_DNA"/>
</dbReference>
<accession>C5C260</accession>
<keyword evidence="5" id="KW-0378">Hydrolase</keyword>
<evidence type="ECO:0000313" key="5">
    <source>
        <dbReference type="EMBL" id="ACQ81685.1"/>
    </source>
</evidence>
<dbReference type="SUPFAM" id="SSF56529">
    <property type="entry name" value="FAH"/>
    <property type="match status" value="2"/>
</dbReference>
<feature type="region of interest" description="Disordered" evidence="3">
    <location>
        <begin position="347"/>
        <end position="367"/>
    </location>
</feature>
<dbReference type="OrthoDB" id="2273115at2"/>
<evidence type="ECO:0000256" key="1">
    <source>
        <dbReference type="ARBA" id="ARBA00010211"/>
    </source>
</evidence>
<dbReference type="InterPro" id="IPR011234">
    <property type="entry name" value="Fumarylacetoacetase-like_C"/>
</dbReference>
<dbReference type="InterPro" id="IPR051121">
    <property type="entry name" value="FAH"/>
</dbReference>
<reference evidence="5 6" key="1">
    <citation type="journal article" date="2009" name="Stand. Genomic Sci.">
        <title>Complete genome sequence of Beutenbergia cavernae type strain (HKI 0122).</title>
        <authorList>
            <person name="Land M."/>
            <person name="Pukall R."/>
            <person name="Abt B."/>
            <person name="Goker M."/>
            <person name="Rohde M."/>
            <person name="Glavina Del Rio T."/>
            <person name="Tice H."/>
            <person name="Copeland A."/>
            <person name="Cheng J.F."/>
            <person name="Lucas S."/>
            <person name="Chen F."/>
            <person name="Nolan M."/>
            <person name="Bruce D."/>
            <person name="Goodwin L."/>
            <person name="Pitluck S."/>
            <person name="Ivanova N."/>
            <person name="Mavromatis K."/>
            <person name="Ovchinnikova G."/>
            <person name="Pati A."/>
            <person name="Chen A."/>
            <person name="Palaniappan K."/>
            <person name="Hauser L."/>
            <person name="Chang Y.J."/>
            <person name="Jefferies C.C."/>
            <person name="Saunders E."/>
            <person name="Brettin T."/>
            <person name="Detter J.C."/>
            <person name="Han C."/>
            <person name="Chain P."/>
            <person name="Bristow J."/>
            <person name="Eisen J.A."/>
            <person name="Markowitz V."/>
            <person name="Hugenholtz P."/>
            <person name="Kyrpides N.C."/>
            <person name="Klenk H.P."/>
            <person name="Lapidus A."/>
        </authorList>
    </citation>
    <scope>NUCLEOTIDE SEQUENCE [LARGE SCALE GENOMIC DNA]</scope>
    <source>
        <strain evidence="6">ATCC BAA-8 / DSM 12333 / NBRC 16432</strain>
    </source>
</reference>
<keyword evidence="6" id="KW-1185">Reference proteome</keyword>
<protein>
    <submittedName>
        <fullName evidence="5">Fumarylacetoacetate (FAA) hydrolase</fullName>
    </submittedName>
</protein>
<comment type="similarity">
    <text evidence="1">Belongs to the FAH family.</text>
</comment>
<dbReference type="HOGENOM" id="CLU_452479_0_0_11"/>
<evidence type="ECO:0000256" key="2">
    <source>
        <dbReference type="ARBA" id="ARBA00022723"/>
    </source>
</evidence>
<proteinExistence type="inferred from homology"/>
<evidence type="ECO:0000313" key="6">
    <source>
        <dbReference type="Proteomes" id="UP000007962"/>
    </source>
</evidence>
<dbReference type="GO" id="GO:0044281">
    <property type="term" value="P:small molecule metabolic process"/>
    <property type="evidence" value="ECO:0007669"/>
    <property type="project" value="UniProtKB-ARBA"/>
</dbReference>
<dbReference type="Pfam" id="PF01557">
    <property type="entry name" value="FAA_hydrolase"/>
    <property type="match status" value="2"/>
</dbReference>
<dbReference type="Proteomes" id="UP000007962">
    <property type="component" value="Chromosome"/>
</dbReference>